<reference evidence="1" key="1">
    <citation type="submission" date="2023-08" db="EMBL/GenBank/DDBJ databases">
        <title>A de novo genome assembly of Solanum verrucosum Schlechtendal, a Mexican diploid species geographically isolated from the other diploid A-genome species in potato relatives.</title>
        <authorList>
            <person name="Hosaka K."/>
        </authorList>
    </citation>
    <scope>NUCLEOTIDE SEQUENCE</scope>
    <source>
        <tissue evidence="1">Young leaves</tissue>
    </source>
</reference>
<dbReference type="Proteomes" id="UP001234989">
    <property type="component" value="Chromosome 3"/>
</dbReference>
<dbReference type="EMBL" id="CP133614">
    <property type="protein sequence ID" value="WMV19148.1"/>
    <property type="molecule type" value="Genomic_DNA"/>
</dbReference>
<keyword evidence="2" id="KW-1185">Reference proteome</keyword>
<dbReference type="AlphaFoldDB" id="A0AAF0TKF6"/>
<evidence type="ECO:0000313" key="1">
    <source>
        <dbReference type="EMBL" id="WMV19148.1"/>
    </source>
</evidence>
<sequence>MSLRKLPRVVKKFLSARLLGPCDMLFAFTLVSFLPNLKVLSVRCTSLSKPALVIFLEELKKLKVLNISHCIITENPPPAPMNILTKLDESILEKTSRLDKFLTCMSDSCIMCLGTLNDEGLMWWYKYEEDIWKVDEVRSLAI</sequence>
<dbReference type="SUPFAM" id="SSF52058">
    <property type="entry name" value="L domain-like"/>
    <property type="match status" value="1"/>
</dbReference>
<name>A0AAF0TKF6_SOLVR</name>
<protein>
    <submittedName>
        <fullName evidence="1">Uncharacterized protein</fullName>
    </submittedName>
</protein>
<proteinExistence type="predicted"/>
<accession>A0AAF0TKF6</accession>
<dbReference type="Gene3D" id="3.80.10.10">
    <property type="entry name" value="Ribonuclease Inhibitor"/>
    <property type="match status" value="1"/>
</dbReference>
<organism evidence="1 2">
    <name type="scientific">Solanum verrucosum</name>
    <dbReference type="NCBI Taxonomy" id="315347"/>
    <lineage>
        <taxon>Eukaryota</taxon>
        <taxon>Viridiplantae</taxon>
        <taxon>Streptophyta</taxon>
        <taxon>Embryophyta</taxon>
        <taxon>Tracheophyta</taxon>
        <taxon>Spermatophyta</taxon>
        <taxon>Magnoliopsida</taxon>
        <taxon>eudicotyledons</taxon>
        <taxon>Gunneridae</taxon>
        <taxon>Pentapetalae</taxon>
        <taxon>asterids</taxon>
        <taxon>lamiids</taxon>
        <taxon>Solanales</taxon>
        <taxon>Solanaceae</taxon>
        <taxon>Solanoideae</taxon>
        <taxon>Solaneae</taxon>
        <taxon>Solanum</taxon>
    </lineage>
</organism>
<dbReference type="InterPro" id="IPR032675">
    <property type="entry name" value="LRR_dom_sf"/>
</dbReference>
<evidence type="ECO:0000313" key="2">
    <source>
        <dbReference type="Proteomes" id="UP001234989"/>
    </source>
</evidence>
<gene>
    <name evidence="1" type="ORF">MTR67_012533</name>
</gene>